<comment type="caution">
    <text evidence="28">The sequence shown here is derived from an EMBL/GenBank/DDBJ whole genome shotgun (WGS) entry which is preliminary data.</text>
</comment>
<keyword evidence="10" id="KW-0237">DNA synthesis</keyword>
<dbReference type="PROSITE" id="PS50172">
    <property type="entry name" value="BRCT"/>
    <property type="match status" value="1"/>
</dbReference>
<keyword evidence="20" id="KW-0811">Translocation</keyword>
<name>A0A2Z6REB7_9GLOM</name>
<keyword evidence="21" id="KW-0234">DNA repair</keyword>
<dbReference type="EC" id="2.7.7.7" evidence="6"/>
<dbReference type="CDD" id="cd00141">
    <property type="entry name" value="NT_POLXc"/>
    <property type="match status" value="1"/>
</dbReference>
<dbReference type="GO" id="GO:0005783">
    <property type="term" value="C:endoplasmic reticulum"/>
    <property type="evidence" value="ECO:0007669"/>
    <property type="project" value="InterPro"/>
</dbReference>
<dbReference type="SUPFAM" id="SSF81301">
    <property type="entry name" value="Nucleotidyltransferase"/>
    <property type="match status" value="1"/>
</dbReference>
<dbReference type="GO" id="GO:0003677">
    <property type="term" value="F:DNA binding"/>
    <property type="evidence" value="ECO:0007669"/>
    <property type="project" value="InterPro"/>
</dbReference>
<evidence type="ECO:0000256" key="25">
    <source>
        <dbReference type="PIRSR" id="PIRSR622312-50"/>
    </source>
</evidence>
<dbReference type="Gene3D" id="3.30.460.10">
    <property type="entry name" value="Beta Polymerase, domain 2"/>
    <property type="match status" value="1"/>
</dbReference>
<keyword evidence="29" id="KW-1185">Reference proteome</keyword>
<evidence type="ECO:0000256" key="10">
    <source>
        <dbReference type="ARBA" id="ARBA00022634"/>
    </source>
</evidence>
<dbReference type="SUPFAM" id="SSF81585">
    <property type="entry name" value="PsbU/PolX domain-like"/>
    <property type="match status" value="1"/>
</dbReference>
<evidence type="ECO:0000256" key="23">
    <source>
        <dbReference type="ARBA" id="ARBA00023242"/>
    </source>
</evidence>
<dbReference type="PRINTS" id="PR00869">
    <property type="entry name" value="DNAPOLX"/>
</dbReference>
<dbReference type="InterPro" id="IPR036420">
    <property type="entry name" value="BRCT_dom_sf"/>
</dbReference>
<dbReference type="GO" id="GO:0015031">
    <property type="term" value="P:protein transport"/>
    <property type="evidence" value="ECO:0007669"/>
    <property type="project" value="UniProtKB-KW"/>
</dbReference>
<dbReference type="InterPro" id="IPR002008">
    <property type="entry name" value="DNA_pol_X_beta-like"/>
</dbReference>
<feature type="compositionally biased region" description="Basic and acidic residues" evidence="26">
    <location>
        <begin position="71"/>
        <end position="87"/>
    </location>
</feature>
<evidence type="ECO:0000256" key="15">
    <source>
        <dbReference type="ARBA" id="ARBA00022729"/>
    </source>
</evidence>
<dbReference type="FunFam" id="3.30.460.10:FF:000020">
    <property type="entry name" value="DNA polymerase lambda"/>
    <property type="match status" value="1"/>
</dbReference>
<dbReference type="PRINTS" id="PR00870">
    <property type="entry name" value="DNAPOLXBETA"/>
</dbReference>
<keyword evidence="22" id="KW-0456">Lyase</keyword>
<keyword evidence="16" id="KW-0227">DNA damage</keyword>
<feature type="region of interest" description="Disordered" evidence="26">
    <location>
        <begin position="1"/>
        <end position="37"/>
    </location>
</feature>
<dbReference type="SMART" id="SM00483">
    <property type="entry name" value="POLXc"/>
    <property type="match status" value="1"/>
</dbReference>
<dbReference type="SUPFAM" id="SSF48371">
    <property type="entry name" value="ARM repeat"/>
    <property type="match status" value="1"/>
</dbReference>
<comment type="similarity">
    <text evidence="4">Belongs to the SIL1 family.</text>
</comment>
<keyword evidence="19" id="KW-0239">DNA-directed DNA polymerase</keyword>
<dbReference type="Pfam" id="PF14792">
    <property type="entry name" value="DNA_pol_B_palm"/>
    <property type="match status" value="1"/>
</dbReference>
<evidence type="ECO:0000256" key="6">
    <source>
        <dbReference type="ARBA" id="ARBA00012417"/>
    </source>
</evidence>
<evidence type="ECO:0000256" key="14">
    <source>
        <dbReference type="ARBA" id="ARBA00022723"/>
    </source>
</evidence>
<reference evidence="28 29" key="1">
    <citation type="submission" date="2017-11" db="EMBL/GenBank/DDBJ databases">
        <title>The genome of Rhizophagus clarus HR1 reveals common genetic basis of auxotrophy among arbuscular mycorrhizal fungi.</title>
        <authorList>
            <person name="Kobayashi Y."/>
        </authorList>
    </citation>
    <scope>NUCLEOTIDE SEQUENCE [LARGE SCALE GENOMIC DNA]</scope>
    <source>
        <strain evidence="28 29">HR1</strain>
    </source>
</reference>
<dbReference type="SUPFAM" id="SSF47802">
    <property type="entry name" value="DNA polymerase beta, N-terminal domain-like"/>
    <property type="match status" value="1"/>
</dbReference>
<dbReference type="InterPro" id="IPR043519">
    <property type="entry name" value="NT_sf"/>
</dbReference>
<dbReference type="PANTHER" id="PTHR11276:SF28">
    <property type="entry name" value="DNA POLYMERASE LAMBDA"/>
    <property type="match status" value="1"/>
</dbReference>
<dbReference type="GO" id="GO:0000774">
    <property type="term" value="F:adenyl-nucleotide exchange factor activity"/>
    <property type="evidence" value="ECO:0007669"/>
    <property type="project" value="InterPro"/>
</dbReference>
<proteinExistence type="inferred from homology"/>
<dbReference type="Pfam" id="PF10391">
    <property type="entry name" value="DNA_pol_lambd_f"/>
    <property type="match status" value="1"/>
</dbReference>
<evidence type="ECO:0000313" key="29">
    <source>
        <dbReference type="Proteomes" id="UP000247702"/>
    </source>
</evidence>
<dbReference type="GO" id="GO:0005634">
    <property type="term" value="C:nucleus"/>
    <property type="evidence" value="ECO:0007669"/>
    <property type="project" value="UniProtKB-SubCell"/>
</dbReference>
<dbReference type="GO" id="GO:0003887">
    <property type="term" value="F:DNA-directed DNA polymerase activity"/>
    <property type="evidence" value="ECO:0007669"/>
    <property type="project" value="UniProtKB-KW"/>
</dbReference>
<comment type="subcellular location">
    <subcellularLocation>
        <location evidence="2">Nucleus</location>
    </subcellularLocation>
</comment>
<evidence type="ECO:0000256" key="17">
    <source>
        <dbReference type="ARBA" id="ARBA00022824"/>
    </source>
</evidence>
<dbReference type="Gene3D" id="1.10.150.110">
    <property type="entry name" value="DNA polymerase beta, N-terminal domain-like"/>
    <property type="match status" value="1"/>
</dbReference>
<keyword evidence="23" id="KW-0539">Nucleus</keyword>
<dbReference type="FunFam" id="1.10.150.110:FF:000005">
    <property type="entry name" value="DNA polymerase POL4"/>
    <property type="match status" value="1"/>
</dbReference>
<evidence type="ECO:0000259" key="27">
    <source>
        <dbReference type="PROSITE" id="PS50172"/>
    </source>
</evidence>
<feature type="compositionally biased region" description="Low complexity" evidence="26">
    <location>
        <begin position="352"/>
        <end position="361"/>
    </location>
</feature>
<comment type="similarity">
    <text evidence="3">Belongs to the DNA polymerase type-X family.</text>
</comment>
<dbReference type="InterPro" id="IPR001357">
    <property type="entry name" value="BRCT_dom"/>
</dbReference>
<evidence type="ECO:0000256" key="12">
    <source>
        <dbReference type="ARBA" id="ARBA00022695"/>
    </source>
</evidence>
<feature type="compositionally biased region" description="Polar residues" evidence="26">
    <location>
        <begin position="374"/>
        <end position="394"/>
    </location>
</feature>
<dbReference type="InterPro" id="IPR018944">
    <property type="entry name" value="DNA_pol_lambd_fingers_domain"/>
</dbReference>
<evidence type="ECO:0000256" key="9">
    <source>
        <dbReference type="ARBA" id="ARBA00022448"/>
    </source>
</evidence>
<evidence type="ECO:0000313" key="28">
    <source>
        <dbReference type="EMBL" id="GBC00464.1"/>
    </source>
</evidence>
<organism evidence="28 29">
    <name type="scientific">Rhizophagus clarus</name>
    <dbReference type="NCBI Taxonomy" id="94130"/>
    <lineage>
        <taxon>Eukaryota</taxon>
        <taxon>Fungi</taxon>
        <taxon>Fungi incertae sedis</taxon>
        <taxon>Mucoromycota</taxon>
        <taxon>Glomeromycotina</taxon>
        <taxon>Glomeromycetes</taxon>
        <taxon>Glomerales</taxon>
        <taxon>Glomeraceae</taxon>
        <taxon>Rhizophagus</taxon>
    </lineage>
</organism>
<evidence type="ECO:0000256" key="11">
    <source>
        <dbReference type="ARBA" id="ARBA00022679"/>
    </source>
</evidence>
<dbReference type="InterPro" id="IPR002054">
    <property type="entry name" value="DNA-dir_DNA_pol_X"/>
</dbReference>
<dbReference type="InterPro" id="IPR037160">
    <property type="entry name" value="DNA_Pol_thumb_sf"/>
</dbReference>
<evidence type="ECO:0000256" key="22">
    <source>
        <dbReference type="ARBA" id="ARBA00023239"/>
    </source>
</evidence>
<evidence type="ECO:0000256" key="16">
    <source>
        <dbReference type="ARBA" id="ARBA00022763"/>
    </source>
</evidence>
<dbReference type="GO" id="GO:0016829">
    <property type="term" value="F:lyase activity"/>
    <property type="evidence" value="ECO:0007669"/>
    <property type="project" value="UniProtKB-KW"/>
</dbReference>
<dbReference type="Gene3D" id="3.40.50.10190">
    <property type="entry name" value="BRCT domain"/>
    <property type="match status" value="1"/>
</dbReference>
<feature type="compositionally biased region" description="Polar residues" evidence="26">
    <location>
        <begin position="427"/>
        <end position="436"/>
    </location>
</feature>
<comment type="catalytic activity">
    <reaction evidence="24">
        <text>DNA(n) + a 2'-deoxyribonucleoside 5'-triphosphate = DNA(n+1) + diphosphate</text>
        <dbReference type="Rhea" id="RHEA:22508"/>
        <dbReference type="Rhea" id="RHEA-COMP:17339"/>
        <dbReference type="Rhea" id="RHEA-COMP:17340"/>
        <dbReference type="ChEBI" id="CHEBI:33019"/>
        <dbReference type="ChEBI" id="CHEBI:61560"/>
        <dbReference type="ChEBI" id="CHEBI:173112"/>
        <dbReference type="EC" id="2.7.7.7"/>
    </reaction>
</comment>
<dbReference type="InterPro" id="IPR027421">
    <property type="entry name" value="DNA_pol_lamdba_lyase_dom_sf"/>
</dbReference>
<dbReference type="GO" id="GO:0046872">
    <property type="term" value="F:metal ion binding"/>
    <property type="evidence" value="ECO:0007669"/>
    <property type="project" value="UniProtKB-KW"/>
</dbReference>
<feature type="region of interest" description="Disordered" evidence="26">
    <location>
        <begin position="314"/>
        <end position="362"/>
    </location>
</feature>
<keyword evidence="18" id="KW-0653">Protein transport</keyword>
<dbReference type="SUPFAM" id="SSF52113">
    <property type="entry name" value="BRCT domain"/>
    <property type="match status" value="1"/>
</dbReference>
<feature type="region of interest" description="Disordered" evidence="26">
    <location>
        <begin position="454"/>
        <end position="480"/>
    </location>
</feature>
<keyword evidence="17" id="KW-0256">Endoplasmic reticulum</keyword>
<dbReference type="InterPro" id="IPR010996">
    <property type="entry name" value="HHH_MUS81"/>
</dbReference>
<feature type="compositionally biased region" description="Basic and acidic residues" evidence="26">
    <location>
        <begin position="324"/>
        <end position="336"/>
    </location>
</feature>
<dbReference type="Proteomes" id="UP000247702">
    <property type="component" value="Unassembled WGS sequence"/>
</dbReference>
<evidence type="ECO:0000256" key="4">
    <source>
        <dbReference type="ARBA" id="ARBA00010588"/>
    </source>
</evidence>
<dbReference type="InterPro" id="IPR029398">
    <property type="entry name" value="PolB_thumb"/>
</dbReference>
<evidence type="ECO:0000256" key="24">
    <source>
        <dbReference type="ARBA" id="ARBA00049244"/>
    </source>
</evidence>
<evidence type="ECO:0000256" key="13">
    <source>
        <dbReference type="ARBA" id="ARBA00022705"/>
    </source>
</evidence>
<gene>
    <name evidence="28" type="ORF">RclHR1_03870004</name>
</gene>
<keyword evidence="14" id="KW-0479">Metal-binding</keyword>
<evidence type="ECO:0000256" key="1">
    <source>
        <dbReference type="ARBA" id="ARBA00001936"/>
    </source>
</evidence>
<dbReference type="FunFam" id="1.10.150.20:FF:000010">
    <property type="entry name" value="DNA polymerase lambda"/>
    <property type="match status" value="1"/>
</dbReference>
<dbReference type="Pfam" id="PF14791">
    <property type="entry name" value="DNA_pol_B_thumb"/>
    <property type="match status" value="1"/>
</dbReference>
<evidence type="ECO:0000256" key="5">
    <source>
        <dbReference type="ARBA" id="ARBA00011799"/>
    </source>
</evidence>
<evidence type="ECO:0000256" key="3">
    <source>
        <dbReference type="ARBA" id="ARBA00008323"/>
    </source>
</evidence>
<feature type="domain" description="BRCT" evidence="27">
    <location>
        <begin position="207"/>
        <end position="305"/>
    </location>
</feature>
<keyword evidence="12" id="KW-0548">Nucleotidyltransferase</keyword>
<keyword evidence="9" id="KW-0813">Transport</keyword>
<feature type="region of interest" description="Disordered" evidence="26">
    <location>
        <begin position="419"/>
        <end position="439"/>
    </location>
</feature>
<evidence type="ECO:0000256" key="20">
    <source>
        <dbReference type="ARBA" id="ARBA00023010"/>
    </source>
</evidence>
<dbReference type="STRING" id="94130.A0A2Z6REB7"/>
<dbReference type="InterPro" id="IPR031884">
    <property type="entry name" value="Sil1_fungi"/>
</dbReference>
<dbReference type="Pfam" id="PF16782">
    <property type="entry name" value="SIL1"/>
    <property type="match status" value="1"/>
</dbReference>
<accession>A0A2Z6REB7</accession>
<dbReference type="Gene3D" id="3.30.210.10">
    <property type="entry name" value="DNA polymerase, thumb domain"/>
    <property type="match status" value="1"/>
</dbReference>
<feature type="compositionally biased region" description="Basic and acidic residues" evidence="26">
    <location>
        <begin position="14"/>
        <end position="32"/>
    </location>
</feature>
<comment type="subunit">
    <text evidence="5">Interacts with KAR2.</text>
</comment>
<evidence type="ECO:0000256" key="21">
    <source>
        <dbReference type="ARBA" id="ARBA00023204"/>
    </source>
</evidence>
<feature type="region of interest" description="Disordered" evidence="26">
    <location>
        <begin position="165"/>
        <end position="188"/>
    </location>
</feature>
<dbReference type="Pfam" id="PF14716">
    <property type="entry name" value="HHH_8"/>
    <property type="match status" value="1"/>
</dbReference>
<feature type="region of interest" description="Disordered" evidence="26">
    <location>
        <begin position="58"/>
        <end position="97"/>
    </location>
</feature>
<dbReference type="PANTHER" id="PTHR11276">
    <property type="entry name" value="DNA POLYMERASE TYPE-X FAMILY MEMBER"/>
    <property type="match status" value="1"/>
</dbReference>
<keyword evidence="13" id="KW-0235">DNA replication</keyword>
<evidence type="ECO:0000256" key="19">
    <source>
        <dbReference type="ARBA" id="ARBA00022932"/>
    </source>
</evidence>
<feature type="region of interest" description="Disordered" evidence="26">
    <location>
        <begin position="374"/>
        <end position="398"/>
    </location>
</feature>
<dbReference type="Gene3D" id="1.10.150.20">
    <property type="entry name" value="5' to 3' exonuclease, C-terminal subdomain"/>
    <property type="match status" value="1"/>
</dbReference>
<keyword evidence="15" id="KW-0732">Signal</keyword>
<evidence type="ECO:0000256" key="2">
    <source>
        <dbReference type="ARBA" id="ARBA00004123"/>
    </source>
</evidence>
<evidence type="ECO:0000256" key="7">
    <source>
        <dbReference type="ARBA" id="ARBA00015352"/>
    </source>
</evidence>
<dbReference type="InterPro" id="IPR028207">
    <property type="entry name" value="DNA_pol_B_palm_palm"/>
</dbReference>
<dbReference type="AlphaFoldDB" id="A0A2Z6REB7"/>
<sequence length="1212" mass="137083">MLQESKKGNSTSNRYDEISFRDDDYDMERERVPSSLNSTFVGEMESLDILSSQEIGPVTILDDVDDDDPKEELTKQKTSKAENDVKSSDAAPRAVGTGLSSKVSSFSVLSKSTNDRKKTVYEFVVPNNNVKSGDVTKKQQKSRKNIKNATINTSKSKLLPNLSQLKTVQHQSKSKSEDLPKPKRGRKKNIVNDDINLLELFNNSPQPGEGLFSKLRILFIPNNIDKVRLGLMKSKVLDKGGIVEESIETAVNVTHVITELNGKQLISMLGIQKLKSFKDAAFIKPDWISESIMYGKLREIKSYAVLYTEESNATSSSQTQNLKRPYDEQKTEKQETSLENYETPDKKRRISSPKPSSSDSDLVIVQKYDSSLESNINNDTSLTDSISNDTSCNVKSDDPLSEMIAETKRLVEAGLYVDDEGDDDESTQNNNNTTSDLNEEVENLNEEVVITDFNNSETNSDKTNEHTNNNTESETESLKTKNFRGQNSFACMHSHSYGETNDNPNKLIIEKLQVLLDHYTRMKDEWRILSYRKAISAIKKYKKPITSYEEAKKIPGIGLRTAEKIAEVIDTGNLKRIDSFSEGDDIIKKFGNVYGVGPSIAMKWYAKGHRTFEDVLKDEKLTRNQITGILYYDDLQKRIPRDEVTKISEWVTCAALSIDPKLECITGGSYRRGNPDCGDVDIMITRNDSDGTTHLGVLTKLIEILRDQGFLTHELVQHNEDSLSAKFMGICKLPEGIHRRLDLFMVPYNEMGAALLSYTGNDIFNRSMRLMARKKKMCLNQHGLFMNVSRGRDGVKYSEGKIIAQKTEKEMFDALGVPWRAFETKDRICNGNECFPKEFVATEEFQEVHEGQEIPPGLHVKIDFNTGKKYAKILDPNDHESSEVIVIDENGDPIIQEEIETNRGSSNLKFHQDSKDNDFSLPIVTSRHKENLRIPSSDHAQFETYISQLQNASSVQALISALDGLEELVHELDFGIKLAKGQGVRSILELLDHDSAQIKKKAAIVIGTAMQNNPTAQDDVKHLKIVTRLLDNLSTETDIKVSIRLIYALSSMVRGNQNAIQSIKDNNGLQRLSNLYENRLDNEFRAKCALFITDFIDPNMIKLGQNPGFFEQDQNYYVTDPMTDIIGVWCKQFQDTLFDDRGNSNEIDFDSREKILKGISMIKSQYSTSCPSQSGFNNWLIEEEILSKGEDYLEDYFKLIHQVKIQFGFDLS</sequence>
<evidence type="ECO:0000256" key="8">
    <source>
        <dbReference type="ARBA" id="ARBA00016513"/>
    </source>
</evidence>
<dbReference type="InterPro" id="IPR011989">
    <property type="entry name" value="ARM-like"/>
</dbReference>
<keyword evidence="11" id="KW-0808">Transferase</keyword>
<feature type="active site" description="Nucleophile; Schiff-base intermediate with DNA; for 5'-dRP lyase activity" evidence="25">
    <location>
        <position position="564"/>
    </location>
</feature>
<dbReference type="EMBL" id="BEXD01003190">
    <property type="protein sequence ID" value="GBC00464.1"/>
    <property type="molecule type" value="Genomic_DNA"/>
</dbReference>
<protein>
    <recommendedName>
        <fullName evidence="8">DNA polymerase lambda</fullName>
        <ecNumber evidence="6">2.7.7.7</ecNumber>
    </recommendedName>
    <alternativeName>
        <fullName evidence="7">Nucleotide exchange factor SIL1</fullName>
    </alternativeName>
</protein>
<dbReference type="Gene3D" id="1.25.10.10">
    <property type="entry name" value="Leucine-rich Repeat Variant"/>
    <property type="match status" value="1"/>
</dbReference>
<evidence type="ECO:0000256" key="26">
    <source>
        <dbReference type="SAM" id="MobiDB-lite"/>
    </source>
</evidence>
<comment type="cofactor">
    <cofactor evidence="1">
        <name>Mn(2+)</name>
        <dbReference type="ChEBI" id="CHEBI:29035"/>
    </cofactor>
</comment>
<dbReference type="GO" id="GO:0006303">
    <property type="term" value="P:double-strand break repair via nonhomologous end joining"/>
    <property type="evidence" value="ECO:0007669"/>
    <property type="project" value="TreeGrafter"/>
</dbReference>
<dbReference type="InterPro" id="IPR016024">
    <property type="entry name" value="ARM-type_fold"/>
</dbReference>
<dbReference type="InterPro" id="IPR022312">
    <property type="entry name" value="DNA_pol_X"/>
</dbReference>
<evidence type="ECO:0000256" key="18">
    <source>
        <dbReference type="ARBA" id="ARBA00022927"/>
    </source>
</evidence>